<dbReference type="KEGG" id="vg:77929735"/>
<feature type="transmembrane region" description="Helical" evidence="1">
    <location>
        <begin position="6"/>
        <end position="23"/>
    </location>
</feature>
<dbReference type="EMBL" id="MH271295">
    <property type="protein sequence ID" value="AWY04702.1"/>
    <property type="molecule type" value="Genomic_DNA"/>
</dbReference>
<gene>
    <name evidence="2" type="primary">33</name>
    <name evidence="2" type="ORF">PBI_EBERT_33</name>
</gene>
<dbReference type="RefSeq" id="YP_010653894.1">
    <property type="nucleotide sequence ID" value="NC_070804.1"/>
</dbReference>
<name>A0A2Z4Q3L6_9CAUD</name>
<sequence>MDPPSWTEIIGLLTILLGWAEFFRRISEARKSEKPRKRKKGK</sequence>
<keyword evidence="1" id="KW-0472">Membrane</keyword>
<accession>A0A2Z4Q3L6</accession>
<evidence type="ECO:0000256" key="1">
    <source>
        <dbReference type="SAM" id="Phobius"/>
    </source>
</evidence>
<evidence type="ECO:0000313" key="3">
    <source>
        <dbReference type="Proteomes" id="UP000250548"/>
    </source>
</evidence>
<reference evidence="2 3" key="1">
    <citation type="submission" date="2018-04" db="EMBL/GenBank/DDBJ databases">
        <authorList>
            <person name="Harrington T."/>
            <person name="Washburn E."/>
            <person name="Bricker J."/>
            <person name="McKinney A."/>
            <person name="Betsko A.J."/>
            <person name="Garlena R.A."/>
            <person name="Russell D.A."/>
            <person name="Pope W.A."/>
            <person name="Jacobs-Sera D."/>
            <person name="Hatfull G.F."/>
        </authorList>
    </citation>
    <scope>NUCLEOTIDE SEQUENCE [LARGE SCALE GENOMIC DNA]</scope>
</reference>
<protein>
    <submittedName>
        <fullName evidence="2">Uncharacterized protein</fullName>
    </submittedName>
</protein>
<keyword evidence="3" id="KW-1185">Reference proteome</keyword>
<keyword evidence="1" id="KW-0812">Transmembrane</keyword>
<organism evidence="2 3">
    <name type="scientific">Gordonia phage Ebert</name>
    <dbReference type="NCBI Taxonomy" id="2201426"/>
    <lineage>
        <taxon>Viruses</taxon>
        <taxon>Duplodnaviria</taxon>
        <taxon>Heunggongvirae</taxon>
        <taxon>Uroviricota</taxon>
        <taxon>Caudoviricetes</taxon>
        <taxon>Attisvirus</taxon>
        <taxon>Attisvirus ebert</taxon>
    </lineage>
</organism>
<dbReference type="GeneID" id="77929735"/>
<evidence type="ECO:0000313" key="2">
    <source>
        <dbReference type="EMBL" id="AWY04702.1"/>
    </source>
</evidence>
<proteinExistence type="predicted"/>
<keyword evidence="1" id="KW-1133">Transmembrane helix</keyword>
<dbReference type="Proteomes" id="UP000250548">
    <property type="component" value="Segment"/>
</dbReference>